<dbReference type="Proteomes" id="UP000230423">
    <property type="component" value="Unassembled WGS sequence"/>
</dbReference>
<dbReference type="GO" id="GO:0031298">
    <property type="term" value="C:replication fork protection complex"/>
    <property type="evidence" value="ECO:0007669"/>
    <property type="project" value="TreeGrafter"/>
</dbReference>
<proteinExistence type="predicted"/>
<dbReference type="PANTHER" id="PTHR22940">
    <property type="entry name" value="TIMEOUT/TIMELESS-2"/>
    <property type="match status" value="1"/>
</dbReference>
<sequence>MYNQKFIKSLNKYNASVKRIFLESKKPSAFYKFSGSYIVKGMSAVNQEKDLVVLKPIKDMNELSFQAERKHKKTVAKNRRPFEADLKTHLSSMDLRIKLKQFLEEDLSKCFNRLMKSTKELVSVCLPVESFHHIQVHLDSYLESAAALAKEAKIFGLRAQHALSAYKELILFHQHLLDKGSAEEKDFAKRTCYHILTVEEYREMGFVLIRKFKLSLFRIFAEVKKHFNGLTLEEMKKHRLFELYTFGYHLLKHFFTCYEKTGAKLAPEILFWKGPKECYEIENGDGDMIDFLRTNLAETHGEFSRQKIIKQISYLGVVYEKKKPTSKSYKWSEGLRTELSALKEQYSELDDEDRELIDLVDYCTRRLSEKKPKRQVKQELIALGAALKPDGKRRPSMILDRGDEESDVDLELEDGLNHQEEDDTITVSEGNAETMAESAKGFGSEETRDPGPNKELDPKEQDVDASSPASTPDHVGVDDVVELRKGLLMTCSGSSDKLKYAKVRY</sequence>
<reference evidence="2 3" key="1">
    <citation type="submission" date="2015-09" db="EMBL/GenBank/DDBJ databases">
        <title>Draft genome of the parasitic nematode Teladorsagia circumcincta isolate WARC Sus (inbred).</title>
        <authorList>
            <person name="Mitreva M."/>
        </authorList>
    </citation>
    <scope>NUCLEOTIDE SEQUENCE [LARGE SCALE GENOMIC DNA]</scope>
    <source>
        <strain evidence="2 3">S</strain>
    </source>
</reference>
<protein>
    <submittedName>
        <fullName evidence="2">Uncharacterized protein</fullName>
    </submittedName>
</protein>
<evidence type="ECO:0000313" key="2">
    <source>
        <dbReference type="EMBL" id="PIO68132.1"/>
    </source>
</evidence>
<dbReference type="OrthoDB" id="5867753at2759"/>
<dbReference type="GO" id="GO:0003677">
    <property type="term" value="F:DNA binding"/>
    <property type="evidence" value="ECO:0007669"/>
    <property type="project" value="TreeGrafter"/>
</dbReference>
<dbReference type="GO" id="GO:0000076">
    <property type="term" value="P:DNA replication checkpoint signaling"/>
    <property type="evidence" value="ECO:0007669"/>
    <property type="project" value="TreeGrafter"/>
</dbReference>
<gene>
    <name evidence="2" type="ORF">TELCIR_10092</name>
</gene>
<evidence type="ECO:0000256" key="1">
    <source>
        <dbReference type="SAM" id="MobiDB-lite"/>
    </source>
</evidence>
<dbReference type="GO" id="GO:0006281">
    <property type="term" value="P:DNA repair"/>
    <property type="evidence" value="ECO:0007669"/>
    <property type="project" value="TreeGrafter"/>
</dbReference>
<name>A0A2G9UEH3_TELCI</name>
<feature type="region of interest" description="Disordered" evidence="1">
    <location>
        <begin position="435"/>
        <end position="477"/>
    </location>
</feature>
<keyword evidence="3" id="KW-1185">Reference proteome</keyword>
<feature type="compositionally biased region" description="Basic and acidic residues" evidence="1">
    <location>
        <begin position="443"/>
        <end position="462"/>
    </location>
</feature>
<dbReference type="EMBL" id="KZ347245">
    <property type="protein sequence ID" value="PIO68132.1"/>
    <property type="molecule type" value="Genomic_DNA"/>
</dbReference>
<accession>A0A2G9UEH3</accession>
<dbReference type="PANTHER" id="PTHR22940:SF4">
    <property type="entry name" value="PROTEIN TIMELESS HOMOLOG"/>
    <property type="match status" value="1"/>
</dbReference>
<dbReference type="InterPro" id="IPR044998">
    <property type="entry name" value="Timeless"/>
</dbReference>
<dbReference type="AlphaFoldDB" id="A0A2G9UEH3"/>
<organism evidence="2 3">
    <name type="scientific">Teladorsagia circumcincta</name>
    <name type="common">Brown stomach worm</name>
    <name type="synonym">Ostertagia circumcincta</name>
    <dbReference type="NCBI Taxonomy" id="45464"/>
    <lineage>
        <taxon>Eukaryota</taxon>
        <taxon>Metazoa</taxon>
        <taxon>Ecdysozoa</taxon>
        <taxon>Nematoda</taxon>
        <taxon>Chromadorea</taxon>
        <taxon>Rhabditida</taxon>
        <taxon>Rhabditina</taxon>
        <taxon>Rhabditomorpha</taxon>
        <taxon>Strongyloidea</taxon>
        <taxon>Trichostrongylidae</taxon>
        <taxon>Teladorsagia</taxon>
    </lineage>
</organism>
<dbReference type="GO" id="GO:0043111">
    <property type="term" value="P:replication fork arrest"/>
    <property type="evidence" value="ECO:0007669"/>
    <property type="project" value="TreeGrafter"/>
</dbReference>
<dbReference type="Pfam" id="PF26019">
    <property type="entry name" value="HTH_TIMELESS"/>
    <property type="match status" value="1"/>
</dbReference>
<evidence type="ECO:0000313" key="3">
    <source>
        <dbReference type="Proteomes" id="UP000230423"/>
    </source>
</evidence>